<organism evidence="1 2">
    <name type="scientific">Odoribacter splanchnicus</name>
    <dbReference type="NCBI Taxonomy" id="28118"/>
    <lineage>
        <taxon>Bacteria</taxon>
        <taxon>Pseudomonadati</taxon>
        <taxon>Bacteroidota</taxon>
        <taxon>Bacteroidia</taxon>
        <taxon>Bacteroidales</taxon>
        <taxon>Odoribacteraceae</taxon>
        <taxon>Odoribacter</taxon>
    </lineage>
</organism>
<evidence type="ECO:0000313" key="1">
    <source>
        <dbReference type="EMBL" id="RGU55480.1"/>
    </source>
</evidence>
<evidence type="ECO:0000313" key="2">
    <source>
        <dbReference type="Proteomes" id="UP000284243"/>
    </source>
</evidence>
<reference evidence="1 2" key="1">
    <citation type="submission" date="2018-08" db="EMBL/GenBank/DDBJ databases">
        <title>A genome reference for cultivated species of the human gut microbiota.</title>
        <authorList>
            <person name="Zou Y."/>
            <person name="Xue W."/>
            <person name="Luo G."/>
        </authorList>
    </citation>
    <scope>NUCLEOTIDE SEQUENCE [LARGE SCALE GENOMIC DNA]</scope>
    <source>
        <strain evidence="1 2">AF16-14</strain>
    </source>
</reference>
<gene>
    <name evidence="1" type="ORF">DWW57_12165</name>
</gene>
<protein>
    <submittedName>
        <fullName evidence="1">Uncharacterized protein</fullName>
    </submittedName>
</protein>
<sequence>MEFFLNLISVSDQNLIIHKIYGIYIHVYPKCRFIFSFYSASGFYTVRPVRLERSGKAFLH</sequence>
<accession>A0A412TPB8</accession>
<name>A0A412TPB8_9BACT</name>
<comment type="caution">
    <text evidence="1">The sequence shown here is derived from an EMBL/GenBank/DDBJ whole genome shotgun (WGS) entry which is preliminary data.</text>
</comment>
<dbReference type="AlphaFoldDB" id="A0A412TPB8"/>
<dbReference type="EMBL" id="QRYC01000017">
    <property type="protein sequence ID" value="RGU55480.1"/>
    <property type="molecule type" value="Genomic_DNA"/>
</dbReference>
<proteinExistence type="predicted"/>
<dbReference type="Proteomes" id="UP000284243">
    <property type="component" value="Unassembled WGS sequence"/>
</dbReference>